<feature type="coiled-coil region" evidence="1">
    <location>
        <begin position="190"/>
        <end position="217"/>
    </location>
</feature>
<dbReference type="InterPro" id="IPR003609">
    <property type="entry name" value="Pan_app"/>
</dbReference>
<feature type="signal peptide" evidence="2">
    <location>
        <begin position="1"/>
        <end position="17"/>
    </location>
</feature>
<dbReference type="PANTHER" id="PTHR47327">
    <property type="entry name" value="FI18240P1-RELATED"/>
    <property type="match status" value="1"/>
</dbReference>
<name>A0A0N4ZP70_PARTI</name>
<feature type="domain" description="Apple" evidence="3">
    <location>
        <begin position="631"/>
        <end position="714"/>
    </location>
</feature>
<feature type="domain" description="Apple" evidence="3">
    <location>
        <begin position="362"/>
        <end position="441"/>
    </location>
</feature>
<evidence type="ECO:0000313" key="4">
    <source>
        <dbReference type="Proteomes" id="UP000038045"/>
    </source>
</evidence>
<evidence type="ECO:0000256" key="1">
    <source>
        <dbReference type="SAM" id="Coils"/>
    </source>
</evidence>
<evidence type="ECO:0000313" key="5">
    <source>
        <dbReference type="WBParaSite" id="PTRK_0001033100.1"/>
    </source>
</evidence>
<dbReference type="GO" id="GO:0009653">
    <property type="term" value="P:anatomical structure morphogenesis"/>
    <property type="evidence" value="ECO:0007669"/>
    <property type="project" value="TreeGrafter"/>
</dbReference>
<dbReference type="PROSITE" id="PS50948">
    <property type="entry name" value="PAN"/>
    <property type="match status" value="3"/>
</dbReference>
<keyword evidence="4" id="KW-1185">Reference proteome</keyword>
<protein>
    <submittedName>
        <fullName evidence="5">Apple domain-containing protein</fullName>
    </submittedName>
</protein>
<dbReference type="CDD" id="cd01099">
    <property type="entry name" value="PAN_AP_HGF"/>
    <property type="match status" value="1"/>
</dbReference>
<dbReference type="WBParaSite" id="PTRK_0001033100.1">
    <property type="protein sequence ID" value="PTRK_0001033100.1"/>
    <property type="gene ID" value="PTRK_0001033100"/>
</dbReference>
<keyword evidence="1" id="KW-0175">Coiled coil</keyword>
<dbReference type="SUPFAM" id="SSF57414">
    <property type="entry name" value="Hairpin loop containing domain-like"/>
    <property type="match status" value="3"/>
</dbReference>
<evidence type="ECO:0000256" key="2">
    <source>
        <dbReference type="SAM" id="SignalP"/>
    </source>
</evidence>
<accession>A0A0N4ZP70</accession>
<evidence type="ECO:0000259" key="3">
    <source>
        <dbReference type="PROSITE" id="PS50948"/>
    </source>
</evidence>
<feature type="chain" id="PRO_5005892139" evidence="2">
    <location>
        <begin position="18"/>
        <end position="983"/>
    </location>
</feature>
<dbReference type="Gene3D" id="3.50.4.10">
    <property type="entry name" value="Hepatocyte Growth Factor"/>
    <property type="match status" value="3"/>
</dbReference>
<dbReference type="PANTHER" id="PTHR47327:SF12">
    <property type="entry name" value="APPLE DOMAIN-CONTAINING PROTEIN"/>
    <property type="match status" value="1"/>
</dbReference>
<sequence>MKRIILLLISFINILIASKREINEGHCPLVFNVRKINSNDETKIDSYFINFNVSSINDCAIFCAQRHFCRTADYDPIQNSCSISYTQTLNCYTNYERFSSYIIESMKAKNFIYRITCANYCDSKFNSNPHSSERTQEHKNVINSIHGNEEFGKYIHQVPKIIIELQRKLGGDTEIHTQLIPVERKVEEKIREIKHNNGSLTRQVQKVETEVKEVKGQLIKIGENDDDDVIKKTKGIIEYVEKNNNKEVNVITDDLSKSFNENIVNKLPSFKNFRIVSGDVPLPIQRAPTMKGVKTQVRGDTITYDLPNEPVVVNGRVIGYEEKIDKDGNAVEVFYNSKEYNSHEFMYSSKENIDTDNAVEYCYKVLNQQELMYAGYKRIENISLNECRCACAESWLVMKEPICQSIQYFKDTSICVLNKGDHHGKYDLVYNPNTIYYHTSCTREVFLSTVKSICDFSIGSPKNTIKPAPISKTTTINRNVLSDKITKEMVNSKIMSSEKTSKDCFEVIPGYNMIGVAGGLENNVTLEECKCFCAHGKSLKRFSFQCLSATYFHDQQDCVLNIGDKDLNPKEFVKNYMTNYKVSYIGLTCPFKIMSNTFEDHNLHQCRINDYESKKIEKKNDKIINKNNDDCFVEMPSYVLEGTAMTLETNVTVDECKCFCIDSENRYGIICQSLQYYYDSSTCLLNNENKDSNPEKFMRNEMSDTSHSYFHLKCFTQTMVLSSYTDQVCTNILDQKIQKVELKDEKNKNIDGDLSQDSHLLFSNINQADKNNKMVEKISLKTTKKQEIISITNITTMSPRVTKVPIEMTTRKNIINQDSKPASKTINFDDDNVNDEDDENYIENNEINLEDSNEGYNEISTTMKTTTTTEDDSEYEKTTERVISTTPSSDIGPCTYNALYNRLFNGNKLIKRVDVDSAGQCFQYCHVYKCRSANLIVSSGTGRVCELYKDSIIDYRRADILEFARGGAHFDTIKCQVKEKISN</sequence>
<dbReference type="Pfam" id="PF00024">
    <property type="entry name" value="PAN_1"/>
    <property type="match status" value="3"/>
</dbReference>
<organism evidence="4 5">
    <name type="scientific">Parastrongyloides trichosuri</name>
    <name type="common">Possum-specific nematode worm</name>
    <dbReference type="NCBI Taxonomy" id="131310"/>
    <lineage>
        <taxon>Eukaryota</taxon>
        <taxon>Metazoa</taxon>
        <taxon>Ecdysozoa</taxon>
        <taxon>Nematoda</taxon>
        <taxon>Chromadorea</taxon>
        <taxon>Rhabditida</taxon>
        <taxon>Tylenchina</taxon>
        <taxon>Panagrolaimomorpha</taxon>
        <taxon>Strongyloidoidea</taxon>
        <taxon>Strongyloididae</taxon>
        <taxon>Parastrongyloides</taxon>
    </lineage>
</organism>
<dbReference type="InterPro" id="IPR052774">
    <property type="entry name" value="Celegans_DevNeuronal_Protein"/>
</dbReference>
<reference evidence="5" key="1">
    <citation type="submission" date="2017-02" db="UniProtKB">
        <authorList>
            <consortium name="WormBaseParasite"/>
        </authorList>
    </citation>
    <scope>IDENTIFICATION</scope>
</reference>
<dbReference type="AlphaFoldDB" id="A0A0N4ZP70"/>
<dbReference type="Proteomes" id="UP000038045">
    <property type="component" value="Unplaced"/>
</dbReference>
<dbReference type="STRING" id="131310.A0A0N4ZP70"/>
<feature type="domain" description="Apple" evidence="3">
    <location>
        <begin position="504"/>
        <end position="589"/>
    </location>
</feature>
<dbReference type="SMART" id="SM00473">
    <property type="entry name" value="PAN_AP"/>
    <property type="match status" value="5"/>
</dbReference>
<proteinExistence type="predicted"/>
<keyword evidence="2" id="KW-0732">Signal</keyword>